<dbReference type="GeneID" id="77732779"/>
<sequence length="424" mass="48581">MPSLPDVLHLIPPYIRDIEDYLALSVTGREVRSLVQEYSSPSTLLVLCYHSRRTFFRPDPLFLLTPLAPPLSIWARRSTENLRRLVHAFYYGEEAVLDLGISVPAVAIEAEWSMARVCQLWEWRMRVVTPLTDLIDRCVGQQWYAQADFWDGGVEDAATLYAEPAEVVFRMLIYGELFKDGWHEWIEGTDRSQPVPPFAALSTRLEYVKYLLPDWRSYPTAHDGTPGIRRGMDITCDRPYHPGEIVTLPQRLTHPITGHVRTIHPFRAIQDGSTPYRDAMREYEHQTVLRHLLGASTLWGQVTTAVRNMCGGDFDTPVHKLRAVGGDVDWKQGLWENALYLLGYEGMEMVIQVWNGMRGSVGENGENGEYGGVDQRGPGWDKMRRYRSLIAAMTEEPEKVQIGKKWTYEIPHLYNDLGVAMWDN</sequence>
<proteinExistence type="predicted"/>
<dbReference type="AlphaFoldDB" id="A0AA38H9C5"/>
<name>A0AA38H9C5_9TREE</name>
<protein>
    <submittedName>
        <fullName evidence="1">Uncharacterized protein</fullName>
    </submittedName>
</protein>
<accession>A0AA38H9C5</accession>
<evidence type="ECO:0000313" key="2">
    <source>
        <dbReference type="Proteomes" id="UP001164286"/>
    </source>
</evidence>
<dbReference type="RefSeq" id="XP_052946784.1">
    <property type="nucleotide sequence ID" value="XM_053093574.1"/>
</dbReference>
<organism evidence="1 2">
    <name type="scientific">Dioszegia hungarica</name>
    <dbReference type="NCBI Taxonomy" id="4972"/>
    <lineage>
        <taxon>Eukaryota</taxon>
        <taxon>Fungi</taxon>
        <taxon>Dikarya</taxon>
        <taxon>Basidiomycota</taxon>
        <taxon>Agaricomycotina</taxon>
        <taxon>Tremellomycetes</taxon>
        <taxon>Tremellales</taxon>
        <taxon>Bulleribasidiaceae</taxon>
        <taxon>Dioszegia</taxon>
    </lineage>
</organism>
<gene>
    <name evidence="1" type="ORF">MKK02DRAFT_45718</name>
</gene>
<keyword evidence="2" id="KW-1185">Reference proteome</keyword>
<reference evidence="1" key="1">
    <citation type="journal article" date="2022" name="G3 (Bethesda)">
        <title>High quality genome of the basidiomycete yeast Dioszegia hungarica PDD-24b-2 isolated from cloud water.</title>
        <authorList>
            <person name="Jarrige D."/>
            <person name="Haridas S."/>
            <person name="Bleykasten-Grosshans C."/>
            <person name="Joly M."/>
            <person name="Nadalig T."/>
            <person name="Sancelme M."/>
            <person name="Vuilleumier S."/>
            <person name="Grigoriev I.V."/>
            <person name="Amato P."/>
            <person name="Bringel F."/>
        </authorList>
    </citation>
    <scope>NUCLEOTIDE SEQUENCE</scope>
    <source>
        <strain evidence="1">PDD-24b-2</strain>
    </source>
</reference>
<comment type="caution">
    <text evidence="1">The sequence shown here is derived from an EMBL/GenBank/DDBJ whole genome shotgun (WGS) entry which is preliminary data.</text>
</comment>
<dbReference type="Proteomes" id="UP001164286">
    <property type="component" value="Unassembled WGS sequence"/>
</dbReference>
<dbReference type="EMBL" id="JAKWFO010000005">
    <property type="protein sequence ID" value="KAI9637007.1"/>
    <property type="molecule type" value="Genomic_DNA"/>
</dbReference>
<evidence type="ECO:0000313" key="1">
    <source>
        <dbReference type="EMBL" id="KAI9637007.1"/>
    </source>
</evidence>